<gene>
    <name evidence="2" type="primary">AVEN_34711_1</name>
    <name evidence="2" type="ORF">CEXT_47641</name>
</gene>
<comment type="caution">
    <text evidence="2">The sequence shown here is derived from an EMBL/GenBank/DDBJ whole genome shotgun (WGS) entry which is preliminary data.</text>
</comment>
<organism evidence="2 3">
    <name type="scientific">Caerostris extrusa</name>
    <name type="common">Bark spider</name>
    <name type="synonym">Caerostris bankana</name>
    <dbReference type="NCBI Taxonomy" id="172846"/>
    <lineage>
        <taxon>Eukaryota</taxon>
        <taxon>Metazoa</taxon>
        <taxon>Ecdysozoa</taxon>
        <taxon>Arthropoda</taxon>
        <taxon>Chelicerata</taxon>
        <taxon>Arachnida</taxon>
        <taxon>Araneae</taxon>
        <taxon>Araneomorphae</taxon>
        <taxon>Entelegynae</taxon>
        <taxon>Araneoidea</taxon>
        <taxon>Araneidae</taxon>
        <taxon>Caerostris</taxon>
    </lineage>
</organism>
<accession>A0AAV4MFT1</accession>
<keyword evidence="3" id="KW-1185">Reference proteome</keyword>
<dbReference type="Proteomes" id="UP001054945">
    <property type="component" value="Unassembled WGS sequence"/>
</dbReference>
<dbReference type="AlphaFoldDB" id="A0AAV4MFT1"/>
<protein>
    <submittedName>
        <fullName evidence="2">Uncharacterized protein</fullName>
    </submittedName>
</protein>
<proteinExistence type="predicted"/>
<evidence type="ECO:0000313" key="2">
    <source>
        <dbReference type="EMBL" id="GIX71057.1"/>
    </source>
</evidence>
<evidence type="ECO:0000256" key="1">
    <source>
        <dbReference type="SAM" id="MobiDB-lite"/>
    </source>
</evidence>
<dbReference type="EMBL" id="BPLR01019715">
    <property type="protein sequence ID" value="GIX71057.1"/>
    <property type="molecule type" value="Genomic_DNA"/>
</dbReference>
<sequence length="400" mass="45133">MIWYYHMQELKTPDQEKLFKDKSECGWALPVRQLLTPKKIPSRPVKTKAHYSSIPLSTRPPPAQDVTQKSTQFSPSDIDSLIVNCDLKSEDIPYLMAEKLPSSGSEDNLGIIELESKNKETKLTTESEVEASSCSRTEGGKLMLDDSTMQSWLADGSDDSILYPCRDTMEETLINIDEESDMEEFGAINKNSKETTKCDTGKESVDNDLINLKDSQVDTVETSPHLKLKPGQSLLDIENEESENIKPQDTILDFELETEKTKNSCSGKGNGLKTVQEELQELQIDAEENFLKTTTPHSIAEIDKEVDNEERHQENTDCSDVTLEIKVQGKMGKYSSDNIISRTMISQGKVEIKVQNSKVDEHELDSDKIRLTMDSVSSESTEAETQQKIIENKKRSLKYF</sequence>
<name>A0AAV4MFT1_CAEEX</name>
<feature type="region of interest" description="Disordered" evidence="1">
    <location>
        <begin position="42"/>
        <end position="72"/>
    </location>
</feature>
<evidence type="ECO:0000313" key="3">
    <source>
        <dbReference type="Proteomes" id="UP001054945"/>
    </source>
</evidence>
<reference evidence="2 3" key="1">
    <citation type="submission" date="2021-06" db="EMBL/GenBank/DDBJ databases">
        <title>Caerostris extrusa draft genome.</title>
        <authorList>
            <person name="Kono N."/>
            <person name="Arakawa K."/>
        </authorList>
    </citation>
    <scope>NUCLEOTIDE SEQUENCE [LARGE SCALE GENOMIC DNA]</scope>
</reference>